<evidence type="ECO:0000256" key="3">
    <source>
        <dbReference type="ARBA" id="ARBA00022825"/>
    </source>
</evidence>
<feature type="domain" description="Peptidase S9A N-terminal" evidence="5">
    <location>
        <begin position="10"/>
        <end position="188"/>
    </location>
</feature>
<dbReference type="Gene3D" id="3.40.50.1820">
    <property type="entry name" value="alpha/beta hydrolase"/>
    <property type="match status" value="1"/>
</dbReference>
<dbReference type="InterPro" id="IPR029058">
    <property type="entry name" value="AB_hydrolase_fold"/>
</dbReference>
<evidence type="ECO:0000256" key="2">
    <source>
        <dbReference type="ARBA" id="ARBA00022801"/>
    </source>
</evidence>
<proteinExistence type="predicted"/>
<dbReference type="AlphaFoldDB" id="A0A7W6LDV7"/>
<protein>
    <submittedName>
        <fullName evidence="6">Prolyl oligopeptidase</fullName>
        <ecNumber evidence="6">3.4.21.26</ecNumber>
    </submittedName>
</protein>
<accession>A0A7W6LDV7</accession>
<sequence length="688" mass="76448">MEKPVAEDLFLEQDTDPETLAFVEARNDASASVLTTPHMEETAKAIQALMEREDRLIIPSRRGNWYFDFHRTATNPLGLWRRLPADLEPSPDAPWETVFDVDAFCELEGKRWIFGGAITCPLRPTRVLLRLSDGGSDLSRLLEFDTETRAIVEGGFDTPAVRSHASWLNADEICYFGSIDEDSATQSGWPRVGRRLTRGTRPEDAPPLYAGEKADVSAYAFVLHPEFNMTGQAETRSIHVFVANHQIGKSSVHVGPSPADLKRLPLPVDMDFDINRGFLVWLAKSDEQLAIGTLALQKLTPFSSEPLDQNRRILFEPKPGSAISQFALLRDWIVYVIEDRLQPSLFVLDLTDANAQPIRIDLPDGFEAVSFSSQYSDLHLGTDRVWVTGRGFLTPPTCFELDLSDHSSLPILKNGRSAPAYFDAEGMQSLLLEATSEDGTQVPYHLVLPKTWEDGELPVLIYGYGGFSVPLSAGYSGVTGGWLQQGGAYVQAYIRGGSELGPDWHTVAKREGRHKAFEDFVAIARDLVKRGYSKPARIACTGGSNGGLLTGVMLTRYPDDFGAVWCRVPVLDMMRFHEFPAGRAWMDEYGDPDKPEDRAFLLDYSPLQNVQPAAVKRYPPIYIESSSNDDRVHPSHARRVAKRLEEAGHQPLFHEYGSGGHGGAGNSAEMARRTAMGYSFLRQTIMKP</sequence>
<evidence type="ECO:0000259" key="4">
    <source>
        <dbReference type="Pfam" id="PF00326"/>
    </source>
</evidence>
<dbReference type="Proteomes" id="UP000519897">
    <property type="component" value="Unassembled WGS sequence"/>
</dbReference>
<dbReference type="EMBL" id="JACIEC010000001">
    <property type="protein sequence ID" value="MBB4142579.1"/>
    <property type="molecule type" value="Genomic_DNA"/>
</dbReference>
<dbReference type="RefSeq" id="WP_165136456.1">
    <property type="nucleotide sequence ID" value="NZ_CP049250.1"/>
</dbReference>
<evidence type="ECO:0000313" key="6">
    <source>
        <dbReference type="EMBL" id="MBB4142579.1"/>
    </source>
</evidence>
<dbReference type="SUPFAM" id="SSF50993">
    <property type="entry name" value="Peptidase/esterase 'gauge' domain"/>
    <property type="match status" value="1"/>
</dbReference>
<dbReference type="GO" id="GO:0005829">
    <property type="term" value="C:cytosol"/>
    <property type="evidence" value="ECO:0007669"/>
    <property type="project" value="TreeGrafter"/>
</dbReference>
<keyword evidence="2 6" id="KW-0378">Hydrolase</keyword>
<keyword evidence="3" id="KW-0720">Serine protease</keyword>
<gene>
    <name evidence="6" type="ORF">GGQ72_001078</name>
</gene>
<dbReference type="PANTHER" id="PTHR42881">
    <property type="entry name" value="PROLYL ENDOPEPTIDASE"/>
    <property type="match status" value="1"/>
</dbReference>
<dbReference type="InterPro" id="IPR051167">
    <property type="entry name" value="Prolyl_oligopep/macrocyclase"/>
</dbReference>
<keyword evidence="7" id="KW-1185">Reference proteome</keyword>
<dbReference type="PANTHER" id="PTHR42881:SF13">
    <property type="entry name" value="PROLYL ENDOPEPTIDASE"/>
    <property type="match status" value="1"/>
</dbReference>
<dbReference type="InterPro" id="IPR002470">
    <property type="entry name" value="Peptidase_S9A"/>
</dbReference>
<reference evidence="6 7" key="1">
    <citation type="submission" date="2020-08" db="EMBL/GenBank/DDBJ databases">
        <title>Genomic Encyclopedia of Type Strains, Phase IV (KMG-IV): sequencing the most valuable type-strain genomes for metagenomic binning, comparative biology and taxonomic classification.</title>
        <authorList>
            <person name="Goeker M."/>
        </authorList>
    </citation>
    <scope>NUCLEOTIDE SEQUENCE [LARGE SCALE GENOMIC DNA]</scope>
    <source>
        <strain evidence="6 7">DSM 29514</strain>
    </source>
</reference>
<dbReference type="Pfam" id="PF02897">
    <property type="entry name" value="Peptidase_S9_N"/>
    <property type="match status" value="1"/>
</dbReference>
<dbReference type="PRINTS" id="PR00862">
    <property type="entry name" value="PROLIGOPTASE"/>
</dbReference>
<dbReference type="InterPro" id="IPR023302">
    <property type="entry name" value="Pept_S9A_N"/>
</dbReference>
<evidence type="ECO:0000256" key="1">
    <source>
        <dbReference type="ARBA" id="ARBA00022670"/>
    </source>
</evidence>
<dbReference type="GO" id="GO:0006508">
    <property type="term" value="P:proteolysis"/>
    <property type="evidence" value="ECO:0007669"/>
    <property type="project" value="UniProtKB-KW"/>
</dbReference>
<comment type="caution">
    <text evidence="6">The sequence shown here is derived from an EMBL/GenBank/DDBJ whole genome shotgun (WGS) entry which is preliminary data.</text>
</comment>
<dbReference type="InterPro" id="IPR001375">
    <property type="entry name" value="Peptidase_S9_cat"/>
</dbReference>
<dbReference type="Pfam" id="PF00326">
    <property type="entry name" value="Peptidase_S9"/>
    <property type="match status" value="1"/>
</dbReference>
<dbReference type="EC" id="3.4.21.26" evidence="6"/>
<dbReference type="GO" id="GO:0070012">
    <property type="term" value="F:oligopeptidase activity"/>
    <property type="evidence" value="ECO:0007669"/>
    <property type="project" value="TreeGrafter"/>
</dbReference>
<dbReference type="SUPFAM" id="SSF53474">
    <property type="entry name" value="alpha/beta-Hydrolases"/>
    <property type="match status" value="1"/>
</dbReference>
<dbReference type="Gene3D" id="2.130.10.120">
    <property type="entry name" value="Prolyl oligopeptidase, N-terminal domain"/>
    <property type="match status" value="1"/>
</dbReference>
<keyword evidence="1" id="KW-0645">Protease</keyword>
<name>A0A7W6LDV7_9HYPH</name>
<organism evidence="6 7">
    <name type="scientific">Rhizobium rhizoryzae</name>
    <dbReference type="NCBI Taxonomy" id="451876"/>
    <lineage>
        <taxon>Bacteria</taxon>
        <taxon>Pseudomonadati</taxon>
        <taxon>Pseudomonadota</taxon>
        <taxon>Alphaproteobacteria</taxon>
        <taxon>Hyphomicrobiales</taxon>
        <taxon>Rhizobiaceae</taxon>
        <taxon>Rhizobium/Agrobacterium group</taxon>
        <taxon>Rhizobium</taxon>
    </lineage>
</organism>
<feature type="domain" description="Peptidase S9 prolyl oligopeptidase catalytic" evidence="4">
    <location>
        <begin position="482"/>
        <end position="685"/>
    </location>
</feature>
<dbReference type="GO" id="GO:0004252">
    <property type="term" value="F:serine-type endopeptidase activity"/>
    <property type="evidence" value="ECO:0007669"/>
    <property type="project" value="UniProtKB-EC"/>
</dbReference>
<evidence type="ECO:0000313" key="7">
    <source>
        <dbReference type="Proteomes" id="UP000519897"/>
    </source>
</evidence>
<evidence type="ECO:0000259" key="5">
    <source>
        <dbReference type="Pfam" id="PF02897"/>
    </source>
</evidence>